<dbReference type="PATRIC" id="fig|1544416.3.peg.1289"/>
<dbReference type="EMBL" id="LKST01000002">
    <property type="protein sequence ID" value="KQB84481.1"/>
    <property type="molecule type" value="Genomic_DNA"/>
</dbReference>
<evidence type="ECO:0000259" key="1">
    <source>
        <dbReference type="Pfam" id="PF01402"/>
    </source>
</evidence>
<dbReference type="GO" id="GO:0006355">
    <property type="term" value="P:regulation of DNA-templated transcription"/>
    <property type="evidence" value="ECO:0007669"/>
    <property type="project" value="InterPro"/>
</dbReference>
<gene>
    <name evidence="2" type="ORF">Cocul_01283</name>
</gene>
<name>A0A0Q1ACW6_9CORY</name>
<dbReference type="OrthoDB" id="9812023at2"/>
<evidence type="ECO:0000313" key="2">
    <source>
        <dbReference type="EMBL" id="KQB84481.1"/>
    </source>
</evidence>
<evidence type="ECO:0000313" key="3">
    <source>
        <dbReference type="Proteomes" id="UP000050517"/>
    </source>
</evidence>
<organism evidence="2 3">
    <name type="scientific">Corynebacterium oculi</name>
    <dbReference type="NCBI Taxonomy" id="1544416"/>
    <lineage>
        <taxon>Bacteria</taxon>
        <taxon>Bacillati</taxon>
        <taxon>Actinomycetota</taxon>
        <taxon>Actinomycetes</taxon>
        <taxon>Mycobacteriales</taxon>
        <taxon>Corynebacteriaceae</taxon>
        <taxon>Corynebacterium</taxon>
    </lineage>
</organism>
<dbReference type="CDD" id="cd22233">
    <property type="entry name" value="RHH_CopAso-like"/>
    <property type="match status" value="1"/>
</dbReference>
<dbReference type="STRING" id="1544416.Cocul_01283"/>
<dbReference type="Gene3D" id="1.10.1220.10">
    <property type="entry name" value="Met repressor-like"/>
    <property type="match status" value="1"/>
</dbReference>
<dbReference type="Proteomes" id="UP000050517">
    <property type="component" value="Unassembled WGS sequence"/>
</dbReference>
<accession>A0A0Q1ACW6</accession>
<dbReference type="InterPro" id="IPR002145">
    <property type="entry name" value="CopG"/>
</dbReference>
<comment type="caution">
    <text evidence="2">The sequence shown here is derived from an EMBL/GenBank/DDBJ whole genome shotgun (WGS) entry which is preliminary data.</text>
</comment>
<keyword evidence="3" id="KW-1185">Reference proteome</keyword>
<reference evidence="2 3" key="1">
    <citation type="submission" date="2015-10" db="EMBL/GenBank/DDBJ databases">
        <title>Corynebacteirum lowii and Corynebacterium oculi species nova, derived from human clinical disease and and emended description of Corynebacterium mastiditis.</title>
        <authorList>
            <person name="Bernard K."/>
            <person name="Pacheco A.L."/>
            <person name="Mcdougall C."/>
            <person name="Burtx T."/>
            <person name="Weibe D."/>
            <person name="Tyler S."/>
            <person name="Olson A.B."/>
            <person name="Cnockaert M."/>
            <person name="Eguchi H."/>
            <person name="Kuwahara T."/>
            <person name="Nakayama-Imaohji H."/>
            <person name="Boudewijins M."/>
            <person name="Van Hoecke F."/>
            <person name="Bernier A.-M."/>
            <person name="Vandamme P."/>
        </authorList>
    </citation>
    <scope>NUCLEOTIDE SEQUENCE [LARGE SCALE GENOMIC DNA]</scope>
    <source>
        <strain evidence="2 3">NML 130210</strain>
    </source>
</reference>
<proteinExistence type="predicted"/>
<dbReference type="Pfam" id="PF01402">
    <property type="entry name" value="RHH_1"/>
    <property type="match status" value="1"/>
</dbReference>
<dbReference type="InterPro" id="IPR010985">
    <property type="entry name" value="Ribbon_hlx_hlx"/>
</dbReference>
<sequence length="77" mass="8666">MGVVISLRVDEQQKSRLDALAQSTGRPASFYIREAVDRYLDEQEYVYGLEAEAEAIRRGEVETVSLEQLEVECGLEG</sequence>
<dbReference type="SUPFAM" id="SSF47598">
    <property type="entry name" value="Ribbon-helix-helix"/>
    <property type="match status" value="1"/>
</dbReference>
<dbReference type="InterPro" id="IPR013321">
    <property type="entry name" value="Arc_rbn_hlx_hlx"/>
</dbReference>
<feature type="domain" description="Ribbon-helix-helix protein CopG" evidence="1">
    <location>
        <begin position="3"/>
        <end position="42"/>
    </location>
</feature>
<protein>
    <submittedName>
        <fullName evidence="2">Ribbon-helix-helix protein, copG family</fullName>
    </submittedName>
</protein>
<dbReference type="RefSeq" id="WP_055122402.1">
    <property type="nucleotide sequence ID" value="NZ_LKST01000002.1"/>
</dbReference>
<dbReference type="AlphaFoldDB" id="A0A0Q1ACW6"/>